<dbReference type="STRING" id="188477.A0A3S1C2V5"/>
<dbReference type="Proteomes" id="UP000271974">
    <property type="component" value="Unassembled WGS sequence"/>
</dbReference>
<evidence type="ECO:0000256" key="2">
    <source>
        <dbReference type="ARBA" id="ARBA00004496"/>
    </source>
</evidence>
<feature type="coiled-coil region" evidence="6">
    <location>
        <begin position="403"/>
        <end position="440"/>
    </location>
</feature>
<dbReference type="EMBL" id="RQTK01000339">
    <property type="protein sequence ID" value="RUS81399.1"/>
    <property type="molecule type" value="Genomic_DNA"/>
</dbReference>
<dbReference type="GO" id="GO:0003779">
    <property type="term" value="F:actin binding"/>
    <property type="evidence" value="ECO:0007669"/>
    <property type="project" value="UniProtKB-KW"/>
</dbReference>
<keyword evidence="4 6" id="KW-0175">Coiled coil</keyword>
<keyword evidence="5" id="KW-0009">Actin-binding</keyword>
<reference evidence="9 10" key="1">
    <citation type="submission" date="2019-01" db="EMBL/GenBank/DDBJ databases">
        <title>A draft genome assembly of the solar-powered sea slug Elysia chlorotica.</title>
        <authorList>
            <person name="Cai H."/>
            <person name="Li Q."/>
            <person name="Fang X."/>
            <person name="Li J."/>
            <person name="Curtis N.E."/>
            <person name="Altenburger A."/>
            <person name="Shibata T."/>
            <person name="Feng M."/>
            <person name="Maeda T."/>
            <person name="Schwartz J.A."/>
            <person name="Shigenobu S."/>
            <person name="Lundholm N."/>
            <person name="Nishiyama T."/>
            <person name="Yang H."/>
            <person name="Hasebe M."/>
            <person name="Li S."/>
            <person name="Pierce S.K."/>
            <person name="Wang J."/>
        </authorList>
    </citation>
    <scope>NUCLEOTIDE SEQUENCE [LARGE SCALE GENOMIC DNA]</scope>
    <source>
        <strain evidence="9">EC2010</strain>
        <tissue evidence="9">Whole organism of an adult</tissue>
    </source>
</reference>
<evidence type="ECO:0000313" key="9">
    <source>
        <dbReference type="EMBL" id="RUS81399.1"/>
    </source>
</evidence>
<sequence>LQRATSFDDWIWVKDKAFSLQESPEISKYFVEWNVLDNVFAVTNRIGSRGSKDEEDRSVTGAFSIPALHSIQATLHGINPSVKKLPNSIPRQPKGLTALFVGLQIPKNMGKVCKDLESYFTVVATQVGSQVLNEVSNIFCIFKAGNSRKKIAFSEEVLKNIEFERENSTVMKDLEDIYKREDEAILNLRTALVEFYNYELQPYLDSRCLATKKIQHYSEQIKKSDVGERIQKENEEQHLYWACLLIQANEVTYRLYIEHQSYVVSIYQNVIGQLDIDRNRYGPSAFDLIAGERELRLHQELHAAKVQLLQSKRKKMKQKKDKLIMQIPDEHLGQSQSPEIKALVYDKQKLQEKIFDIEIDILSEKKWLLNTQIDIRKRELNEALYQQIEFHDAVEDVADLSEEEEETEDIMKSDEELSKLKQERVKLTQHQSRIRNKQKELVMGLKTQQKREEEEELR</sequence>
<dbReference type="GO" id="GO:0012505">
    <property type="term" value="C:endomembrane system"/>
    <property type="evidence" value="ECO:0007669"/>
    <property type="project" value="UniProtKB-SubCell"/>
</dbReference>
<feature type="non-terminal residue" evidence="9">
    <location>
        <position position="458"/>
    </location>
</feature>
<evidence type="ECO:0000259" key="7">
    <source>
        <dbReference type="Pfam" id="PF15871"/>
    </source>
</evidence>
<evidence type="ECO:0000256" key="1">
    <source>
        <dbReference type="ARBA" id="ARBA00004308"/>
    </source>
</evidence>
<dbReference type="GO" id="GO:0005737">
    <property type="term" value="C:cytoplasm"/>
    <property type="evidence" value="ECO:0007669"/>
    <property type="project" value="UniProtKB-SubCell"/>
</dbReference>
<dbReference type="PANTHER" id="PTHR23330:SF10">
    <property type="entry name" value="WH2 DOMAIN-CONTAINING PROTEIN"/>
    <property type="match status" value="1"/>
</dbReference>
<evidence type="ECO:0000256" key="5">
    <source>
        <dbReference type="ARBA" id="ARBA00023203"/>
    </source>
</evidence>
<dbReference type="Pfam" id="PF15871">
    <property type="entry name" value="JMY"/>
    <property type="match status" value="1"/>
</dbReference>
<gene>
    <name evidence="9" type="ORF">EGW08_010837</name>
</gene>
<comment type="subcellular location">
    <subcellularLocation>
        <location evidence="2">Cytoplasm</location>
    </subcellularLocation>
    <subcellularLocation>
        <location evidence="1">Endomembrane system</location>
    </subcellularLocation>
</comment>
<keyword evidence="10" id="KW-1185">Reference proteome</keyword>
<dbReference type="GO" id="GO:0071933">
    <property type="term" value="F:Arp2/3 complex binding"/>
    <property type="evidence" value="ECO:0007669"/>
    <property type="project" value="TreeGrafter"/>
</dbReference>
<keyword evidence="3" id="KW-0963">Cytoplasm</keyword>
<evidence type="ECO:0000313" key="10">
    <source>
        <dbReference type="Proteomes" id="UP000271974"/>
    </source>
</evidence>
<evidence type="ECO:0000256" key="6">
    <source>
        <dbReference type="SAM" id="Coils"/>
    </source>
</evidence>
<dbReference type="AlphaFoldDB" id="A0A3S1C2V5"/>
<comment type="caution">
    <text evidence="9">The sequence shown here is derived from an EMBL/GenBank/DDBJ whole genome shotgun (WGS) entry which is preliminary data.</text>
</comment>
<feature type="non-terminal residue" evidence="9">
    <location>
        <position position="1"/>
    </location>
</feature>
<feature type="domain" description="JMY/WHAMM N-terminal" evidence="8">
    <location>
        <begin position="3"/>
        <end position="133"/>
    </location>
</feature>
<dbReference type="InterPro" id="IPR031808">
    <property type="entry name" value="JMY/WHAMM_N"/>
</dbReference>
<evidence type="ECO:0000259" key="8">
    <source>
        <dbReference type="Pfam" id="PF15920"/>
    </source>
</evidence>
<evidence type="ECO:0000256" key="4">
    <source>
        <dbReference type="ARBA" id="ARBA00023054"/>
    </source>
</evidence>
<dbReference type="InterPro" id="IPR031738">
    <property type="entry name" value="JMY/WHAMM"/>
</dbReference>
<dbReference type="PANTHER" id="PTHR23330">
    <property type="entry name" value="P300 TRANSCRIPTIONAL COFACTOR JMY-RELATED"/>
    <property type="match status" value="1"/>
</dbReference>
<dbReference type="GO" id="GO:0034314">
    <property type="term" value="P:Arp2/3 complex-mediated actin nucleation"/>
    <property type="evidence" value="ECO:0007669"/>
    <property type="project" value="TreeGrafter"/>
</dbReference>
<organism evidence="9 10">
    <name type="scientific">Elysia chlorotica</name>
    <name type="common">Eastern emerald elysia</name>
    <name type="synonym">Sea slug</name>
    <dbReference type="NCBI Taxonomy" id="188477"/>
    <lineage>
        <taxon>Eukaryota</taxon>
        <taxon>Metazoa</taxon>
        <taxon>Spiralia</taxon>
        <taxon>Lophotrochozoa</taxon>
        <taxon>Mollusca</taxon>
        <taxon>Gastropoda</taxon>
        <taxon>Heterobranchia</taxon>
        <taxon>Euthyneura</taxon>
        <taxon>Panpulmonata</taxon>
        <taxon>Sacoglossa</taxon>
        <taxon>Placobranchoidea</taxon>
        <taxon>Plakobranchidae</taxon>
        <taxon>Elysia</taxon>
    </lineage>
</organism>
<dbReference type="OrthoDB" id="6284683at2759"/>
<dbReference type="Pfam" id="PF15920">
    <property type="entry name" value="WHAMM-JMY_N"/>
    <property type="match status" value="1"/>
</dbReference>
<evidence type="ECO:0000256" key="3">
    <source>
        <dbReference type="ARBA" id="ARBA00022490"/>
    </source>
</evidence>
<feature type="domain" description="JMY/WHAMM middle" evidence="7">
    <location>
        <begin position="148"/>
        <end position="400"/>
    </location>
</feature>
<proteinExistence type="predicted"/>
<name>A0A3S1C2V5_ELYCH</name>
<protein>
    <submittedName>
        <fullName evidence="9">Uncharacterized protein</fullName>
    </submittedName>
</protein>
<accession>A0A3S1C2V5</accession>